<dbReference type="Gene3D" id="1.20.1250.20">
    <property type="entry name" value="MFS general substrate transporter like domains"/>
    <property type="match status" value="1"/>
</dbReference>
<gene>
    <name evidence="2" type="ORF">FHR83_008035</name>
</gene>
<dbReference type="EMBL" id="JACHXF010000024">
    <property type="protein sequence ID" value="MBB3100313.1"/>
    <property type="molecule type" value="Genomic_DNA"/>
</dbReference>
<keyword evidence="1" id="KW-0472">Membrane</keyword>
<reference evidence="2 3" key="1">
    <citation type="submission" date="2020-08" db="EMBL/GenBank/DDBJ databases">
        <title>Genomic Encyclopedia of Type Strains, Phase III (KMG-III): the genomes of soil and plant-associated and newly described type strains.</title>
        <authorList>
            <person name="Whitman W."/>
        </authorList>
    </citation>
    <scope>NUCLEOTIDE SEQUENCE [LARGE SCALE GENOMIC DNA]</scope>
    <source>
        <strain evidence="2 3">CECT 3287</strain>
    </source>
</reference>
<dbReference type="Proteomes" id="UP000590749">
    <property type="component" value="Unassembled WGS sequence"/>
</dbReference>
<dbReference type="PROSITE" id="PS51257">
    <property type="entry name" value="PROKAR_LIPOPROTEIN"/>
    <property type="match status" value="1"/>
</dbReference>
<feature type="transmembrane region" description="Helical" evidence="1">
    <location>
        <begin position="219"/>
        <end position="238"/>
    </location>
</feature>
<dbReference type="InterPro" id="IPR036259">
    <property type="entry name" value="MFS_trans_sf"/>
</dbReference>
<feature type="transmembrane region" description="Helical" evidence="1">
    <location>
        <begin position="89"/>
        <end position="114"/>
    </location>
</feature>
<name>A0A7W5FJ11_9ACTN</name>
<feature type="transmembrane region" description="Helical" evidence="1">
    <location>
        <begin position="194"/>
        <end position="213"/>
    </location>
</feature>
<feature type="transmembrane region" description="Helical" evidence="1">
    <location>
        <begin position="41"/>
        <end position="61"/>
    </location>
</feature>
<comment type="caution">
    <text evidence="2">The sequence shown here is derived from an EMBL/GenBank/DDBJ whole genome shotgun (WGS) entry which is preliminary data.</text>
</comment>
<dbReference type="AlphaFoldDB" id="A0A7W5FJ11"/>
<sequence>MSTGLRVGTAQAALGFLLTGLGACLVILARDLAIPIERLTWLSTSFGMGLIAVAATGPVLLRAGPDLPLRAGALTTATGATVLALAPDLAVATIGTLLIGLGGAGIVLATPALLTGPDAVLRLTRVSAAASTAAVLSPAAIGALDAAGASGRLAMLIVVPPLLPLIVPARGTVPADPPDRTQDRPALGSLTRRWTRIVLAVAVEFCFTIWAVARLQDTGVTMSTAAILGVAFPLGMAIGRLLGPTVMTRIPVVPAGAAVIALGAAGTTAASGPGLVTAALAVAGIGVAVLYPVTLAELTGTPGLRPAHAAPLGALASGIAIITAPAALAALADIVELRAAFLITLPLLAALLILRPRSVPVNNPIDPATTHIAR</sequence>
<feature type="transmembrane region" description="Helical" evidence="1">
    <location>
        <begin position="310"/>
        <end position="331"/>
    </location>
</feature>
<dbReference type="RefSeq" id="WP_183226366.1">
    <property type="nucleotide sequence ID" value="NZ_BMPW01000025.1"/>
</dbReference>
<evidence type="ECO:0000256" key="1">
    <source>
        <dbReference type="SAM" id="Phobius"/>
    </source>
</evidence>
<feature type="transmembrane region" description="Helical" evidence="1">
    <location>
        <begin position="12"/>
        <end position="29"/>
    </location>
</feature>
<keyword evidence="1" id="KW-0812">Transmembrane</keyword>
<keyword evidence="3" id="KW-1185">Reference proteome</keyword>
<evidence type="ECO:0000313" key="3">
    <source>
        <dbReference type="Proteomes" id="UP000590749"/>
    </source>
</evidence>
<evidence type="ECO:0000313" key="2">
    <source>
        <dbReference type="EMBL" id="MBB3100313.1"/>
    </source>
</evidence>
<dbReference type="SUPFAM" id="SSF103473">
    <property type="entry name" value="MFS general substrate transporter"/>
    <property type="match status" value="1"/>
</dbReference>
<proteinExistence type="predicted"/>
<feature type="transmembrane region" description="Helical" evidence="1">
    <location>
        <begin position="337"/>
        <end position="354"/>
    </location>
</feature>
<evidence type="ECO:0008006" key="4">
    <source>
        <dbReference type="Google" id="ProtNLM"/>
    </source>
</evidence>
<accession>A0A7W5FJ11</accession>
<keyword evidence="1" id="KW-1133">Transmembrane helix</keyword>
<feature type="transmembrane region" description="Helical" evidence="1">
    <location>
        <begin position="250"/>
        <end position="269"/>
    </location>
</feature>
<feature type="transmembrane region" description="Helical" evidence="1">
    <location>
        <begin position="275"/>
        <end position="298"/>
    </location>
</feature>
<protein>
    <recommendedName>
        <fullName evidence="4">Fucose permease</fullName>
    </recommendedName>
</protein>
<organism evidence="2 3">
    <name type="scientific">Actinoplanes campanulatus</name>
    <dbReference type="NCBI Taxonomy" id="113559"/>
    <lineage>
        <taxon>Bacteria</taxon>
        <taxon>Bacillati</taxon>
        <taxon>Actinomycetota</taxon>
        <taxon>Actinomycetes</taxon>
        <taxon>Micromonosporales</taxon>
        <taxon>Micromonosporaceae</taxon>
        <taxon>Actinoplanes</taxon>
    </lineage>
</organism>